<dbReference type="PANTHER" id="PTHR34773">
    <property type="entry name" value="FLAGELLAR SECRETION CHAPERONE FLIS"/>
    <property type="match status" value="1"/>
</dbReference>
<sequence length="126" mass="13581">MNARNSYAAYRDVGVKTASPVQLVVLLYEGAVKHIRKGEALLQGEDTFHEAAEHLLKAMGIITELAGVLKPHASPELARNLSGIYQYVLGLISKSLRERDPEALPEAAGIMESLGAAWREISQGAA</sequence>
<dbReference type="Pfam" id="PF02561">
    <property type="entry name" value="FliS"/>
    <property type="match status" value="1"/>
</dbReference>
<comment type="caution">
    <text evidence="7">The sequence shown here is derived from an EMBL/GenBank/DDBJ whole genome shotgun (WGS) entry which is preliminary data.</text>
</comment>
<comment type="similarity">
    <text evidence="2 6">Belongs to the FliS family.</text>
</comment>
<dbReference type="PIRSF" id="PIRSF039090">
    <property type="entry name" value="Flis"/>
    <property type="match status" value="1"/>
</dbReference>
<accession>A0A932MMS5</accession>
<dbReference type="GO" id="GO:0071973">
    <property type="term" value="P:bacterial-type flagellum-dependent cell motility"/>
    <property type="evidence" value="ECO:0007669"/>
    <property type="project" value="TreeGrafter"/>
</dbReference>
<evidence type="ECO:0000256" key="3">
    <source>
        <dbReference type="ARBA" id="ARBA00022490"/>
    </source>
</evidence>
<keyword evidence="7" id="KW-0282">Flagellum</keyword>
<dbReference type="CDD" id="cd16098">
    <property type="entry name" value="FliS"/>
    <property type="match status" value="1"/>
</dbReference>
<reference evidence="7" key="1">
    <citation type="submission" date="2020-07" db="EMBL/GenBank/DDBJ databases">
        <title>Huge and variable diversity of episymbiotic CPR bacteria and DPANN archaea in groundwater ecosystems.</title>
        <authorList>
            <person name="He C.Y."/>
            <person name="Keren R."/>
            <person name="Whittaker M."/>
            <person name="Farag I.F."/>
            <person name="Doudna J."/>
            <person name="Cate J.H.D."/>
            <person name="Banfield J.F."/>
        </authorList>
    </citation>
    <scope>NUCLEOTIDE SEQUENCE</scope>
    <source>
        <strain evidence="7">NC_groundwater_763_Ag_S-0.2um_68_21</strain>
    </source>
</reference>
<dbReference type="InterPro" id="IPR036584">
    <property type="entry name" value="FliS_sf"/>
</dbReference>
<keyword evidence="7" id="KW-0966">Cell projection</keyword>
<evidence type="ECO:0000313" key="7">
    <source>
        <dbReference type="EMBL" id="MBI3128604.1"/>
    </source>
</evidence>
<organism evidence="7 8">
    <name type="scientific">Tectimicrobiota bacterium</name>
    <dbReference type="NCBI Taxonomy" id="2528274"/>
    <lineage>
        <taxon>Bacteria</taxon>
        <taxon>Pseudomonadati</taxon>
        <taxon>Nitrospinota/Tectimicrobiota group</taxon>
        <taxon>Candidatus Tectimicrobiota</taxon>
    </lineage>
</organism>
<proteinExistence type="inferred from homology"/>
<evidence type="ECO:0000256" key="1">
    <source>
        <dbReference type="ARBA" id="ARBA00004514"/>
    </source>
</evidence>
<protein>
    <recommendedName>
        <fullName evidence="6">Flagellar secretion chaperone FliS</fullName>
    </recommendedName>
</protein>
<keyword evidence="7" id="KW-0969">Cilium</keyword>
<dbReference type="PANTHER" id="PTHR34773:SF1">
    <property type="entry name" value="FLAGELLAR SECRETION CHAPERONE FLIS"/>
    <property type="match status" value="1"/>
</dbReference>
<dbReference type="AlphaFoldDB" id="A0A932MMS5"/>
<keyword evidence="3 6" id="KW-0963">Cytoplasm</keyword>
<comment type="subcellular location">
    <subcellularLocation>
        <location evidence="1 6">Cytoplasm</location>
        <location evidence="1 6">Cytosol</location>
    </subcellularLocation>
</comment>
<evidence type="ECO:0000256" key="5">
    <source>
        <dbReference type="ARBA" id="ARBA00023186"/>
    </source>
</evidence>
<dbReference type="NCBIfam" id="TIGR00208">
    <property type="entry name" value="fliS"/>
    <property type="match status" value="1"/>
</dbReference>
<dbReference type="GO" id="GO:0005829">
    <property type="term" value="C:cytosol"/>
    <property type="evidence" value="ECO:0007669"/>
    <property type="project" value="UniProtKB-SubCell"/>
</dbReference>
<dbReference type="GO" id="GO:0044780">
    <property type="term" value="P:bacterial-type flagellum assembly"/>
    <property type="evidence" value="ECO:0007669"/>
    <property type="project" value="InterPro"/>
</dbReference>
<dbReference type="Proteomes" id="UP000782312">
    <property type="component" value="Unassembled WGS sequence"/>
</dbReference>
<keyword evidence="5" id="KW-0143">Chaperone</keyword>
<dbReference type="Gene3D" id="1.20.120.340">
    <property type="entry name" value="Flagellar protein FliS"/>
    <property type="match status" value="1"/>
</dbReference>
<name>A0A932MMS5_UNCTE</name>
<evidence type="ECO:0000256" key="4">
    <source>
        <dbReference type="ARBA" id="ARBA00022795"/>
    </source>
</evidence>
<dbReference type="SUPFAM" id="SSF101116">
    <property type="entry name" value="Flagellar export chaperone FliS"/>
    <property type="match status" value="1"/>
</dbReference>
<dbReference type="InterPro" id="IPR003713">
    <property type="entry name" value="FliS"/>
</dbReference>
<keyword evidence="4 6" id="KW-1005">Bacterial flagellum biogenesis</keyword>
<evidence type="ECO:0000256" key="6">
    <source>
        <dbReference type="PIRNR" id="PIRNR039090"/>
    </source>
</evidence>
<dbReference type="EMBL" id="JACPUR010000033">
    <property type="protein sequence ID" value="MBI3128604.1"/>
    <property type="molecule type" value="Genomic_DNA"/>
</dbReference>
<evidence type="ECO:0000256" key="2">
    <source>
        <dbReference type="ARBA" id="ARBA00008787"/>
    </source>
</evidence>
<evidence type="ECO:0000313" key="8">
    <source>
        <dbReference type="Proteomes" id="UP000782312"/>
    </source>
</evidence>
<gene>
    <name evidence="7" type="primary">fliS</name>
    <name evidence="7" type="ORF">HYZ11_13450</name>
</gene>